<dbReference type="RefSeq" id="WP_143554896.1">
    <property type="nucleotide sequence ID" value="NZ_VJWA01000001.1"/>
</dbReference>
<dbReference type="Proteomes" id="UP000317894">
    <property type="component" value="Unassembled WGS sequence"/>
</dbReference>
<reference evidence="1 2" key="1">
    <citation type="submission" date="2019-07" db="EMBL/GenBank/DDBJ databases">
        <title>Novel species isolated from glacier.</title>
        <authorList>
            <person name="Liu Q."/>
            <person name="Xin Y.-H."/>
        </authorList>
    </citation>
    <scope>NUCLEOTIDE SEQUENCE [LARGE SCALE GENOMIC DNA]</scope>
    <source>
        <strain evidence="1 2">LB1R16</strain>
    </source>
</reference>
<dbReference type="EMBL" id="VJWA01000001">
    <property type="protein sequence ID" value="TRW17351.1"/>
    <property type="molecule type" value="Genomic_DNA"/>
</dbReference>
<evidence type="ECO:0000313" key="1">
    <source>
        <dbReference type="EMBL" id="TRW17351.1"/>
    </source>
</evidence>
<gene>
    <name evidence="1" type="ORF">FMM06_04030</name>
</gene>
<accession>A0A552UGN9</accession>
<protein>
    <submittedName>
        <fullName evidence="1">Uncharacterized protein</fullName>
    </submittedName>
</protein>
<keyword evidence="2" id="KW-1185">Reference proteome</keyword>
<name>A0A552UGN9_9SPHN</name>
<sequence>MSVAGCDAAGGAAGAAPPAVVRPTIAVRDGAPVVLVGGQVVLTAAQAEEAARFRVGAQADIPTGQVYLIEAPSGGSACPMRYVVVTVKAGRGVATPPFGTCSSRAALKAQDGKVVVTMPGFSNIGAPGPARTFRLQGDRMTATDETSPQPATTTAPLAYAPTFRCEGLVDAAAADAMLAKFEAEYPKPLVSPALVEGQRIAPATLTRIVTDLSCLAAQIGGDPFVPEQAAALFASRRHGADAFAALDRLAVSDEQAARFRDQMKAYIAAR</sequence>
<dbReference type="AlphaFoldDB" id="A0A552UGN9"/>
<evidence type="ECO:0000313" key="2">
    <source>
        <dbReference type="Proteomes" id="UP000317894"/>
    </source>
</evidence>
<proteinExistence type="predicted"/>
<organism evidence="1 2">
    <name type="scientific">Glacieibacterium frigidum</name>
    <dbReference type="NCBI Taxonomy" id="2593303"/>
    <lineage>
        <taxon>Bacteria</taxon>
        <taxon>Pseudomonadati</taxon>
        <taxon>Pseudomonadota</taxon>
        <taxon>Alphaproteobacteria</taxon>
        <taxon>Sphingomonadales</taxon>
        <taxon>Sphingosinicellaceae</taxon>
        <taxon>Glacieibacterium</taxon>
    </lineage>
</organism>
<dbReference type="OrthoDB" id="7866572at2"/>
<comment type="caution">
    <text evidence="1">The sequence shown here is derived from an EMBL/GenBank/DDBJ whole genome shotgun (WGS) entry which is preliminary data.</text>
</comment>